<keyword evidence="1" id="KW-0413">Isomerase</keyword>
<dbReference type="RefSeq" id="WP_139985600.1">
    <property type="nucleotide sequence ID" value="NZ_VENP01000002.1"/>
</dbReference>
<dbReference type="Proteomes" id="UP000313849">
    <property type="component" value="Unassembled WGS sequence"/>
</dbReference>
<evidence type="ECO:0000313" key="1">
    <source>
        <dbReference type="EMBL" id="TNU77036.1"/>
    </source>
</evidence>
<evidence type="ECO:0000313" key="2">
    <source>
        <dbReference type="Proteomes" id="UP000313849"/>
    </source>
</evidence>
<keyword evidence="1" id="KW-0670">Pyruvate</keyword>
<dbReference type="NCBIfam" id="TIGR03083">
    <property type="entry name" value="maleylpyruvate isomerase family mycothiol-dependent enzyme"/>
    <property type="match status" value="1"/>
</dbReference>
<sequence>MSDAPTLDDDLTTGPRGTLVAALRGVPPTAPTLCTLWQARHLAAHVVMRERSPLRIAGATLRHRDAARERGDEVATLADYERLIEDVAAGPSRLLPTAWFPMTNVLEFHVHALDVVRAPAEDAAPAASAPVPLGPRTRAAIWRSVSGMARLRYGRPAPRGGVGVVLVVPGGPRAVVARGDASVVVTGEELELAMVVTGRERASLATLSGPDDAVAAFRAATGWDAPGSDAAAG</sequence>
<keyword evidence="2" id="KW-1185">Reference proteome</keyword>
<dbReference type="OrthoDB" id="3268903at2"/>
<comment type="caution">
    <text evidence="1">The sequence shown here is derived from an EMBL/GenBank/DDBJ whole genome shotgun (WGS) entry which is preliminary data.</text>
</comment>
<reference evidence="1 2" key="1">
    <citation type="submission" date="2019-06" db="EMBL/GenBank/DDBJ databases">
        <title>Draft genome sequence of Miniimonas arenae KCTC 19750T isolated from sea sand.</title>
        <authorList>
            <person name="Park S.-J."/>
        </authorList>
    </citation>
    <scope>NUCLEOTIDE SEQUENCE [LARGE SCALE GENOMIC DNA]</scope>
    <source>
        <strain evidence="1 2">KCTC 19750</strain>
    </source>
</reference>
<dbReference type="EMBL" id="VENP01000002">
    <property type="protein sequence ID" value="TNU77036.1"/>
    <property type="molecule type" value="Genomic_DNA"/>
</dbReference>
<dbReference type="InterPro" id="IPR017517">
    <property type="entry name" value="Maleyloyr_isom"/>
</dbReference>
<name>A0A5C5BEM2_9MICO</name>
<protein>
    <submittedName>
        <fullName evidence="1">Maleylpyruvate isomerase family mycothiol-dependent enzyme</fullName>
    </submittedName>
</protein>
<dbReference type="GO" id="GO:0016853">
    <property type="term" value="F:isomerase activity"/>
    <property type="evidence" value="ECO:0007669"/>
    <property type="project" value="UniProtKB-KW"/>
</dbReference>
<dbReference type="AlphaFoldDB" id="A0A5C5BEM2"/>
<accession>A0A5C5BEM2</accession>
<proteinExistence type="predicted"/>
<gene>
    <name evidence="1" type="ORF">FH969_01435</name>
</gene>
<organism evidence="1 2">
    <name type="scientific">Miniimonas arenae</name>
    <dbReference type="NCBI Taxonomy" id="676201"/>
    <lineage>
        <taxon>Bacteria</taxon>
        <taxon>Bacillati</taxon>
        <taxon>Actinomycetota</taxon>
        <taxon>Actinomycetes</taxon>
        <taxon>Micrococcales</taxon>
        <taxon>Beutenbergiaceae</taxon>
        <taxon>Miniimonas</taxon>
    </lineage>
</organism>